<evidence type="ECO:0000256" key="1">
    <source>
        <dbReference type="ARBA" id="ARBA00004123"/>
    </source>
</evidence>
<keyword evidence="2 3" id="KW-0539">Nucleus</keyword>
<comment type="caution">
    <text evidence="6">The sequence shown here is derived from an EMBL/GenBank/DDBJ whole genome shotgun (WGS) entry which is preliminary data.</text>
</comment>
<comment type="subcellular location">
    <subcellularLocation>
        <location evidence="1 2 3">Nucleus</location>
    </subcellularLocation>
</comment>
<sequence length="545" mass="61466">MNSENRPMFSSRPISLPKLPTHTLSYPHQPLPTDRQPLRPLHLPFNLPQHSSRQLSPIKPIQPPVYLPSPTPTPVSISDTNTTLTPTHTQSNLTPSPTQTSGSSTNASTFILTPHTTDLNGTKHLNEGKGTKGDEGILKLYGLQPPVVYPGTYPEDFIRHSSGVYEKIKGPEEKVKNSLNPWDYTDESEGTEGVQRKPRRAFSESELEFLEVLWTISSFPNKYDRQRVGAWLGVATRHINVWFQNRRQELKNIQNRNPKPSCPTTNPEQSTSSSRRRHVDETTVTPTRIDYLKRILRGDYTRDRYFTAAGIVTQTISPSHSRMSIDKLITINSTSSSQISTGSTRGSSVPIDIDSRKRTKESELGEEERKRNEHLISLMKSSPPDREECFVSSQQMNMRVSQDYNRQGSSLDGDSLPLTRPSFGRATSHDLIISSQRAKQLLGRRNRFEDIFSPKPVSSVKRNSSVSAEQSSKRVRTFSQVPMVRAYSTTRISLERRRSDLRQSPPESTDTCLTESCDKKVGSQVRKEEGDDEWAAGLLLHFAGR</sequence>
<keyword evidence="7" id="KW-1185">Reference proteome</keyword>
<organism evidence="6 7">
    <name type="scientific">Tremella mesenterica</name>
    <name type="common">Jelly fungus</name>
    <dbReference type="NCBI Taxonomy" id="5217"/>
    <lineage>
        <taxon>Eukaryota</taxon>
        <taxon>Fungi</taxon>
        <taxon>Dikarya</taxon>
        <taxon>Basidiomycota</taxon>
        <taxon>Agaricomycotina</taxon>
        <taxon>Tremellomycetes</taxon>
        <taxon>Tremellales</taxon>
        <taxon>Tremellaceae</taxon>
        <taxon>Tremella</taxon>
    </lineage>
</organism>
<evidence type="ECO:0000313" key="7">
    <source>
        <dbReference type="Proteomes" id="UP000289152"/>
    </source>
</evidence>
<dbReference type="PANTHER" id="PTHR24323:SF7">
    <property type="entry name" value="HOMEOBOX DOMAIN-CONTAINING PROTEIN"/>
    <property type="match status" value="1"/>
</dbReference>
<dbReference type="PANTHER" id="PTHR24323">
    <property type="entry name" value="CEH-10 HOMEODOMAIN-CONTAINING HOMOLOG"/>
    <property type="match status" value="1"/>
</dbReference>
<feature type="domain" description="Homeobox" evidence="5">
    <location>
        <begin position="193"/>
        <end position="253"/>
    </location>
</feature>
<evidence type="ECO:0000256" key="3">
    <source>
        <dbReference type="RuleBase" id="RU000682"/>
    </source>
</evidence>
<dbReference type="CDD" id="cd00086">
    <property type="entry name" value="homeodomain"/>
    <property type="match status" value="1"/>
</dbReference>
<feature type="compositionally biased region" description="Low complexity" evidence="4">
    <location>
        <begin position="94"/>
        <end position="105"/>
    </location>
</feature>
<feature type="compositionally biased region" description="Polar residues" evidence="4">
    <location>
        <begin position="505"/>
        <end position="514"/>
    </location>
</feature>
<feature type="DNA-binding region" description="Homeobox" evidence="2">
    <location>
        <begin position="195"/>
        <end position="254"/>
    </location>
</feature>
<dbReference type="SUPFAM" id="SSF46689">
    <property type="entry name" value="Homeodomain-like"/>
    <property type="match status" value="1"/>
</dbReference>
<feature type="region of interest" description="Disordered" evidence="4">
    <location>
        <begin position="1"/>
        <end position="105"/>
    </location>
</feature>
<feature type="region of interest" description="Disordered" evidence="4">
    <location>
        <begin position="495"/>
        <end position="514"/>
    </location>
</feature>
<dbReference type="InterPro" id="IPR051775">
    <property type="entry name" value="Homeobox_domain"/>
</dbReference>
<gene>
    <name evidence="6" type="ORF">M231_03402</name>
</gene>
<evidence type="ECO:0000259" key="5">
    <source>
        <dbReference type="PROSITE" id="PS50071"/>
    </source>
</evidence>
<evidence type="ECO:0000256" key="2">
    <source>
        <dbReference type="PROSITE-ProRule" id="PRU00108"/>
    </source>
</evidence>
<evidence type="ECO:0000256" key="4">
    <source>
        <dbReference type="SAM" id="MobiDB-lite"/>
    </source>
</evidence>
<dbReference type="Gene3D" id="1.10.10.60">
    <property type="entry name" value="Homeodomain-like"/>
    <property type="match status" value="1"/>
</dbReference>
<feature type="compositionally biased region" description="Basic and acidic residues" evidence="4">
    <location>
        <begin position="353"/>
        <end position="371"/>
    </location>
</feature>
<dbReference type="Proteomes" id="UP000289152">
    <property type="component" value="Unassembled WGS sequence"/>
</dbReference>
<feature type="compositionally biased region" description="Polar residues" evidence="4">
    <location>
        <begin position="77"/>
        <end position="93"/>
    </location>
</feature>
<dbReference type="VEuPathDB" id="FungiDB:TREMEDRAFT_60986"/>
<feature type="region of interest" description="Disordered" evidence="4">
    <location>
        <begin position="334"/>
        <end position="371"/>
    </location>
</feature>
<feature type="compositionally biased region" description="Polar residues" evidence="4">
    <location>
        <begin position="251"/>
        <end position="273"/>
    </location>
</feature>
<dbReference type="GO" id="GO:0005634">
    <property type="term" value="C:nucleus"/>
    <property type="evidence" value="ECO:0007669"/>
    <property type="project" value="UniProtKB-SubCell"/>
</dbReference>
<dbReference type="EMBL" id="SDIL01000033">
    <property type="protein sequence ID" value="RXK39323.1"/>
    <property type="molecule type" value="Genomic_DNA"/>
</dbReference>
<dbReference type="AlphaFoldDB" id="A0A4Q1BN82"/>
<dbReference type="InterPro" id="IPR001356">
    <property type="entry name" value="HD"/>
</dbReference>
<dbReference type="Pfam" id="PF00046">
    <property type="entry name" value="Homeodomain"/>
    <property type="match status" value="1"/>
</dbReference>
<proteinExistence type="predicted"/>
<keyword evidence="2 3" id="KW-0238">DNA-binding</keyword>
<keyword evidence="2 3" id="KW-0371">Homeobox</keyword>
<name>A0A4Q1BN82_TREME</name>
<dbReference type="PROSITE" id="PS50071">
    <property type="entry name" value="HOMEOBOX_2"/>
    <property type="match status" value="1"/>
</dbReference>
<feature type="region of interest" description="Disordered" evidence="4">
    <location>
        <begin position="178"/>
        <end position="199"/>
    </location>
</feature>
<accession>A0A4Q1BN82</accession>
<feature type="compositionally biased region" description="Low complexity" evidence="4">
    <location>
        <begin position="334"/>
        <end position="348"/>
    </location>
</feature>
<dbReference type="InterPro" id="IPR009057">
    <property type="entry name" value="Homeodomain-like_sf"/>
</dbReference>
<dbReference type="InParanoid" id="A0A4Q1BN82"/>
<dbReference type="STRING" id="5217.A0A4Q1BN82"/>
<dbReference type="GO" id="GO:0000976">
    <property type="term" value="F:transcription cis-regulatory region binding"/>
    <property type="evidence" value="ECO:0007669"/>
    <property type="project" value="TreeGrafter"/>
</dbReference>
<feature type="compositionally biased region" description="Pro residues" evidence="4">
    <location>
        <begin position="60"/>
        <end position="73"/>
    </location>
</feature>
<reference evidence="6 7" key="1">
    <citation type="submission" date="2016-06" db="EMBL/GenBank/DDBJ databases">
        <title>Evolution of pathogenesis and genome organization in the Tremellales.</title>
        <authorList>
            <person name="Cuomo C."/>
            <person name="Litvintseva A."/>
            <person name="Heitman J."/>
            <person name="Chen Y."/>
            <person name="Sun S."/>
            <person name="Springer D."/>
            <person name="Dromer F."/>
            <person name="Young S."/>
            <person name="Zeng Q."/>
            <person name="Chapman S."/>
            <person name="Gujja S."/>
            <person name="Saif S."/>
            <person name="Birren B."/>
        </authorList>
    </citation>
    <scope>NUCLEOTIDE SEQUENCE [LARGE SCALE GENOMIC DNA]</scope>
    <source>
        <strain evidence="6 7">ATCC 28783</strain>
    </source>
</reference>
<dbReference type="GO" id="GO:0006355">
    <property type="term" value="P:regulation of DNA-templated transcription"/>
    <property type="evidence" value="ECO:0007669"/>
    <property type="project" value="TreeGrafter"/>
</dbReference>
<dbReference type="OrthoDB" id="6159439at2759"/>
<dbReference type="SMART" id="SM00389">
    <property type="entry name" value="HOX"/>
    <property type="match status" value="1"/>
</dbReference>
<feature type="region of interest" description="Disordered" evidence="4">
    <location>
        <begin position="251"/>
        <end position="282"/>
    </location>
</feature>
<protein>
    <recommendedName>
        <fullName evidence="5">Homeobox domain-containing protein</fullName>
    </recommendedName>
</protein>
<evidence type="ECO:0000313" key="6">
    <source>
        <dbReference type="EMBL" id="RXK39323.1"/>
    </source>
</evidence>